<reference evidence="1" key="1">
    <citation type="submission" date="2023-04" db="EMBL/GenBank/DDBJ databases">
        <title>A chromosome-level genome assembly of the parasitoid wasp Eretmocerus hayati.</title>
        <authorList>
            <person name="Zhong Y."/>
            <person name="Liu S."/>
            <person name="Liu Y."/>
        </authorList>
    </citation>
    <scope>NUCLEOTIDE SEQUENCE</scope>
    <source>
        <strain evidence="1">ZJU_SS_LIU_2023</strain>
    </source>
</reference>
<organism evidence="1 2">
    <name type="scientific">Eretmocerus hayati</name>
    <dbReference type="NCBI Taxonomy" id="131215"/>
    <lineage>
        <taxon>Eukaryota</taxon>
        <taxon>Metazoa</taxon>
        <taxon>Ecdysozoa</taxon>
        <taxon>Arthropoda</taxon>
        <taxon>Hexapoda</taxon>
        <taxon>Insecta</taxon>
        <taxon>Pterygota</taxon>
        <taxon>Neoptera</taxon>
        <taxon>Endopterygota</taxon>
        <taxon>Hymenoptera</taxon>
        <taxon>Apocrita</taxon>
        <taxon>Proctotrupomorpha</taxon>
        <taxon>Chalcidoidea</taxon>
        <taxon>Aphelinidae</taxon>
        <taxon>Aphelininae</taxon>
        <taxon>Eretmocerus</taxon>
    </lineage>
</organism>
<evidence type="ECO:0000313" key="1">
    <source>
        <dbReference type="EMBL" id="KAJ8668510.1"/>
    </source>
</evidence>
<name>A0ACC2NBI5_9HYME</name>
<dbReference type="Proteomes" id="UP001239111">
    <property type="component" value="Chromosome 4"/>
</dbReference>
<keyword evidence="2" id="KW-1185">Reference proteome</keyword>
<comment type="caution">
    <text evidence="1">The sequence shown here is derived from an EMBL/GenBank/DDBJ whole genome shotgun (WGS) entry which is preliminary data.</text>
</comment>
<accession>A0ACC2NBI5</accession>
<gene>
    <name evidence="1" type="ORF">QAD02_010173</name>
</gene>
<sequence>MADSSYEKGLTELAKMKVADLKAELKQRGLPTTGNKNELVERLQLAIHDQSLSLEEATDEIIDEDAVLGDEEIEENEVLNAKPDSQVQPVKRKSTSTENGTPAKKVTLNRKNIVEEVKVDALQKKEEEKKEEKKPESEDKSDKKVIKISEVSTTERLEMRAKKFGAPVSEALSEAAKKEARAARFNIKANGSENTKPASVKGALVDTSYDVLKKRAERFGTNVSSLLEQAEIEAKKEQRKARFGEIKPIEKVTSTKIKLIK</sequence>
<protein>
    <submittedName>
        <fullName evidence="1">Uncharacterized protein</fullName>
    </submittedName>
</protein>
<evidence type="ECO:0000313" key="2">
    <source>
        <dbReference type="Proteomes" id="UP001239111"/>
    </source>
</evidence>
<proteinExistence type="predicted"/>
<dbReference type="EMBL" id="CM056744">
    <property type="protein sequence ID" value="KAJ8668510.1"/>
    <property type="molecule type" value="Genomic_DNA"/>
</dbReference>